<evidence type="ECO:0000313" key="4">
    <source>
        <dbReference type="Proteomes" id="UP000004810"/>
    </source>
</evidence>
<feature type="non-terminal residue" evidence="3">
    <location>
        <position position="1"/>
    </location>
</feature>
<accession>J9FCD1</accession>
<name>J9FCD1_WUCBA</name>
<dbReference type="AlphaFoldDB" id="J9FCD1"/>
<keyword evidence="1" id="KW-0648">Protein biosynthesis</keyword>
<gene>
    <name evidence="3" type="ORF">WUBG_01836</name>
</gene>
<keyword evidence="1" id="KW-0251">Elongation factor</keyword>
<dbReference type="PROSITE" id="PS50040">
    <property type="entry name" value="EF1G_C"/>
    <property type="match status" value="1"/>
</dbReference>
<organism evidence="3 4">
    <name type="scientific">Wuchereria bancrofti</name>
    <dbReference type="NCBI Taxonomy" id="6293"/>
    <lineage>
        <taxon>Eukaryota</taxon>
        <taxon>Metazoa</taxon>
        <taxon>Ecdysozoa</taxon>
        <taxon>Nematoda</taxon>
        <taxon>Chromadorea</taxon>
        <taxon>Rhabditida</taxon>
        <taxon>Spirurina</taxon>
        <taxon>Spiruromorpha</taxon>
        <taxon>Filarioidea</taxon>
        <taxon>Onchocercidae</taxon>
        <taxon>Wuchereria</taxon>
    </lineage>
</organism>
<sequence length="46" mass="5635">FKIDYESYDWKKLDPANEKTRKVVNEYLMWEGDFDGKIFNQGKIFK</sequence>
<dbReference type="InterPro" id="IPR001662">
    <property type="entry name" value="EF1B_G_C"/>
</dbReference>
<dbReference type="GO" id="GO:0003746">
    <property type="term" value="F:translation elongation factor activity"/>
    <property type="evidence" value="ECO:0007669"/>
    <property type="project" value="UniProtKB-UniRule"/>
</dbReference>
<dbReference type="EMBL" id="ADBV01000446">
    <property type="protein sequence ID" value="EJW87257.1"/>
    <property type="molecule type" value="Genomic_DNA"/>
</dbReference>
<dbReference type="SUPFAM" id="SSF89942">
    <property type="entry name" value="eEF1-gamma domain"/>
    <property type="match status" value="1"/>
</dbReference>
<proteinExistence type="predicted"/>
<protein>
    <recommendedName>
        <fullName evidence="2">EF-1-gamma C-terminal domain-containing protein</fullName>
    </recommendedName>
</protein>
<evidence type="ECO:0000313" key="3">
    <source>
        <dbReference type="EMBL" id="EJW87257.1"/>
    </source>
</evidence>
<dbReference type="Proteomes" id="UP000004810">
    <property type="component" value="Unassembled WGS sequence"/>
</dbReference>
<comment type="caution">
    <text evidence="3">The sequence shown here is derived from an EMBL/GenBank/DDBJ whole genome shotgun (WGS) entry which is preliminary data.</text>
</comment>
<evidence type="ECO:0000256" key="1">
    <source>
        <dbReference type="PROSITE-ProRule" id="PRU00519"/>
    </source>
</evidence>
<dbReference type="Gene3D" id="3.30.70.1010">
    <property type="entry name" value="Translation elongation factor EF1B, gamma chain, conserved domain"/>
    <property type="match status" value="1"/>
</dbReference>
<dbReference type="InterPro" id="IPR036433">
    <property type="entry name" value="EF1B_G_C_sf"/>
</dbReference>
<reference evidence="4" key="1">
    <citation type="submission" date="2012-08" db="EMBL/GenBank/DDBJ databases">
        <title>The Genome Sequence of Wuchereria bancrofti.</title>
        <authorList>
            <person name="Nutman T.B."/>
            <person name="Fink D.L."/>
            <person name="Russ C."/>
            <person name="Young S."/>
            <person name="Zeng Q."/>
            <person name="Koehrsen M."/>
            <person name="Alvarado L."/>
            <person name="Berlin A."/>
            <person name="Chapman S.B."/>
            <person name="Chen Z."/>
            <person name="Freedman E."/>
            <person name="Gellesch M."/>
            <person name="Goldberg J."/>
            <person name="Griggs A."/>
            <person name="Gujja S."/>
            <person name="Heilman E.R."/>
            <person name="Heiman D."/>
            <person name="Hepburn T."/>
            <person name="Howarth C."/>
            <person name="Jen D."/>
            <person name="Larson L."/>
            <person name="Lewis B."/>
            <person name="Mehta T."/>
            <person name="Park D."/>
            <person name="Pearson M."/>
            <person name="Roberts A."/>
            <person name="Saif S."/>
            <person name="Shea T."/>
            <person name="Shenoy N."/>
            <person name="Sisk P."/>
            <person name="Stolte C."/>
            <person name="Sykes S."/>
            <person name="Walk T."/>
            <person name="White J."/>
            <person name="Yandava C."/>
            <person name="Haas B."/>
            <person name="Henn M.R."/>
            <person name="Nusbaum C."/>
            <person name="Birren B."/>
        </authorList>
    </citation>
    <scope>NUCLEOTIDE SEQUENCE [LARGE SCALE GENOMIC DNA]</scope>
    <source>
        <strain evidence="4">NA</strain>
    </source>
</reference>
<feature type="domain" description="EF-1-gamma C-terminal" evidence="2">
    <location>
        <begin position="1"/>
        <end position="46"/>
    </location>
</feature>
<evidence type="ECO:0000259" key="2">
    <source>
        <dbReference type="PROSITE" id="PS50040"/>
    </source>
</evidence>